<evidence type="ECO:0000256" key="1">
    <source>
        <dbReference type="SAM" id="MobiDB-lite"/>
    </source>
</evidence>
<feature type="region of interest" description="Disordered" evidence="1">
    <location>
        <begin position="1"/>
        <end position="22"/>
    </location>
</feature>
<dbReference type="AlphaFoldDB" id="A0AAV4PUU8"/>
<keyword evidence="3" id="KW-1185">Reference proteome</keyword>
<gene>
    <name evidence="2" type="ORF">CEXT_617601</name>
</gene>
<organism evidence="2 3">
    <name type="scientific">Caerostris extrusa</name>
    <name type="common">Bark spider</name>
    <name type="synonym">Caerostris bankana</name>
    <dbReference type="NCBI Taxonomy" id="172846"/>
    <lineage>
        <taxon>Eukaryota</taxon>
        <taxon>Metazoa</taxon>
        <taxon>Ecdysozoa</taxon>
        <taxon>Arthropoda</taxon>
        <taxon>Chelicerata</taxon>
        <taxon>Arachnida</taxon>
        <taxon>Araneae</taxon>
        <taxon>Araneomorphae</taxon>
        <taxon>Entelegynae</taxon>
        <taxon>Araneoidea</taxon>
        <taxon>Araneidae</taxon>
        <taxon>Caerostris</taxon>
    </lineage>
</organism>
<comment type="caution">
    <text evidence="2">The sequence shown here is derived from an EMBL/GenBank/DDBJ whole genome shotgun (WGS) entry which is preliminary data.</text>
</comment>
<evidence type="ECO:0000313" key="2">
    <source>
        <dbReference type="EMBL" id="GIX99936.1"/>
    </source>
</evidence>
<accession>A0AAV4PUU8</accession>
<protein>
    <submittedName>
        <fullName evidence="2">Uncharacterized protein</fullName>
    </submittedName>
</protein>
<name>A0AAV4PUU8_CAEEX</name>
<dbReference type="EMBL" id="BPLR01005117">
    <property type="protein sequence ID" value="GIX99936.1"/>
    <property type="molecule type" value="Genomic_DNA"/>
</dbReference>
<sequence length="91" mass="10093">MTASIHPVSHPMSHPSHPVSSPIKSHIRFITHPNNPPPSWLTPNAQTSSIGFSSPIPTASFGNFPLRHVSYLERVPMMLCTTCELSYAYYC</sequence>
<evidence type="ECO:0000313" key="3">
    <source>
        <dbReference type="Proteomes" id="UP001054945"/>
    </source>
</evidence>
<proteinExistence type="predicted"/>
<dbReference type="Proteomes" id="UP001054945">
    <property type="component" value="Unassembled WGS sequence"/>
</dbReference>
<reference evidence="2 3" key="1">
    <citation type="submission" date="2021-06" db="EMBL/GenBank/DDBJ databases">
        <title>Caerostris extrusa draft genome.</title>
        <authorList>
            <person name="Kono N."/>
            <person name="Arakawa K."/>
        </authorList>
    </citation>
    <scope>NUCLEOTIDE SEQUENCE [LARGE SCALE GENOMIC DNA]</scope>
</reference>